<evidence type="ECO:0000256" key="1">
    <source>
        <dbReference type="ARBA" id="ARBA00003142"/>
    </source>
</evidence>
<dbReference type="InterPro" id="IPR001296">
    <property type="entry name" value="Glyco_trans_1"/>
</dbReference>
<comment type="similarity">
    <text evidence="4">Belongs to the glycosyltransferase group 1 family. Glycosyltransferase 4 subfamily.</text>
</comment>
<dbReference type="OrthoDB" id="448893at2759"/>
<dbReference type="GO" id="GO:0102704">
    <property type="term" value="F:GDP-Man:Man(2)GlcNAc(2)-PP-Dol alpha-1,6-mannosyltransferase activity"/>
    <property type="evidence" value="ECO:0007669"/>
    <property type="project" value="UniProtKB-UniRule"/>
</dbReference>
<evidence type="ECO:0000313" key="21">
    <source>
        <dbReference type="Proteomes" id="UP000501346"/>
    </source>
</evidence>
<comment type="subcellular location">
    <subcellularLocation>
        <location evidence="2">Endoplasmic reticulum membrane</location>
        <topology evidence="2">Multi-pass membrane protein</topology>
    </subcellularLocation>
</comment>
<evidence type="ECO:0000313" key="20">
    <source>
        <dbReference type="EMBL" id="QID85020.1"/>
    </source>
</evidence>
<dbReference type="InterPro" id="IPR027054">
    <property type="entry name" value="ALG2"/>
</dbReference>
<gene>
    <name evidence="20" type="primary">ALG2_2</name>
    <name evidence="20" type="ORF">GRS66_007563</name>
</gene>
<sequence length="504" mass="57996">MSGNDRKIKIAFIHPDLGIGGAERLVVDAALGLQQQGHNVTIYTSHCDKSHCFEEIKSGQLKVEVYGDFLPTHFLGRFFIVFATIRQLYLVMQLIFNKKVNAYQLFIIDQLSTCIPLLHIFSSATLMFYCHFPDQLLAQRTGLLKKLYRLPFDLIEQFSISAADTVVVNSNFTKNTYHKTFNFLSNDPDVIYPCVDLSPMEIEGIDKEFIKTILNEGDRFYLSINRFEKKKDIALAIKAFALSEDQSNENVKLVICGGYDERVAENVEYLKELQGLADEYELSHTTVYYQEIKRASDLESFKASHTKIIFLTSISSSLKDLLLEKTDMLLYTPAYEHFGIVPLEAMKLGKPVLAVNNGGPLETIEPYVAGENEAHATGWLRPAVPIQWATAIDQSRQVLKNDKVDFKKSGPLRVKKYFSREAMTQSFEENIDKVIWKEKKYYPWEMLGVSLFNFLLHMTFIRVLPNDPWPFLVMAAVMVFYFKNYLWGIYWGFIFALSYPYEEV</sequence>
<dbReference type="EC" id="2.4.1.132" evidence="6 17"/>
<evidence type="ECO:0000256" key="17">
    <source>
        <dbReference type="RuleBase" id="RU367136"/>
    </source>
</evidence>
<dbReference type="Gene3D" id="3.40.50.2000">
    <property type="entry name" value="Glycogen Phosphorylase B"/>
    <property type="match status" value="2"/>
</dbReference>
<feature type="transmembrane region" description="Helical" evidence="17">
    <location>
        <begin position="471"/>
        <end position="497"/>
    </location>
</feature>
<dbReference type="EMBL" id="CP049004">
    <property type="protein sequence ID" value="QID85020.1"/>
    <property type="molecule type" value="Genomic_DNA"/>
</dbReference>
<evidence type="ECO:0000256" key="9">
    <source>
        <dbReference type="ARBA" id="ARBA00022679"/>
    </source>
</evidence>
<keyword evidence="12 17" id="KW-1133">Transmembrane helix</keyword>
<dbReference type="EC" id="2.4.1.257" evidence="5 17"/>
<evidence type="ECO:0000256" key="3">
    <source>
        <dbReference type="ARBA" id="ARBA00004922"/>
    </source>
</evidence>
<evidence type="ECO:0000259" key="19">
    <source>
        <dbReference type="Pfam" id="PF13439"/>
    </source>
</evidence>
<name>A0A6C1E7Y1_SACPS</name>
<keyword evidence="8 17" id="KW-0328">Glycosyltransferase</keyword>
<keyword evidence="21" id="KW-1185">Reference proteome</keyword>
<dbReference type="UniPathway" id="UPA00378"/>
<keyword evidence="10 17" id="KW-0812">Transmembrane</keyword>
<keyword evidence="9 17" id="KW-0808">Transferase</keyword>
<dbReference type="PANTHER" id="PTHR45918">
    <property type="entry name" value="ALPHA-1,3/1,6-MANNOSYLTRANSFERASE ALG2"/>
    <property type="match status" value="1"/>
</dbReference>
<feature type="transmembrane region" description="Helical" evidence="17">
    <location>
        <begin position="446"/>
        <end position="465"/>
    </location>
</feature>
<organism evidence="20 21">
    <name type="scientific">Saccharomyces pastorianus</name>
    <name type="common">Lager yeast</name>
    <name type="synonym">Saccharomyces cerevisiae x Saccharomyces eubayanus</name>
    <dbReference type="NCBI Taxonomy" id="27292"/>
    <lineage>
        <taxon>Eukaryota</taxon>
        <taxon>Fungi</taxon>
        <taxon>Dikarya</taxon>
        <taxon>Ascomycota</taxon>
        <taxon>Saccharomycotina</taxon>
        <taxon>Saccharomycetes</taxon>
        <taxon>Saccharomycetales</taxon>
        <taxon>Saccharomycetaceae</taxon>
        <taxon>Saccharomyces</taxon>
    </lineage>
</organism>
<dbReference type="SUPFAM" id="SSF53756">
    <property type="entry name" value="UDP-Glycosyltransferase/glycogen phosphorylase"/>
    <property type="match status" value="1"/>
</dbReference>
<dbReference type="FunFam" id="3.40.50.2000:FF:000222">
    <property type="entry name" value="Alpha-1,3-mannosyltransferase ALG2"/>
    <property type="match status" value="1"/>
</dbReference>
<keyword evidence="14" id="KW-0325">Glycoprotein</keyword>
<evidence type="ECO:0000256" key="13">
    <source>
        <dbReference type="ARBA" id="ARBA00023136"/>
    </source>
</evidence>
<feature type="domain" description="Glycosyl transferase family 1" evidence="18">
    <location>
        <begin position="206"/>
        <end position="402"/>
    </location>
</feature>
<comment type="catalytic activity">
    <reaction evidence="15 17">
        <text>a beta-D-Man-(1-&gt;4)-beta-D-GlcNAc-(1-&gt;4)-alpha-D-GlcNAc-diphospho-di-trans,poly-cis-dolichol + GDP-alpha-D-mannose = an alpha-D-Man-(1-&gt;3)-beta-D-Man-(1-&gt;4)-beta-D-GlcNAc-(1-&gt;4)-alpha-D-GlcNAc-diphospho-di-trans,poly-cis-dolichol + GDP + H(+)</text>
        <dbReference type="Rhea" id="RHEA:29515"/>
        <dbReference type="Rhea" id="RHEA-COMP:19511"/>
        <dbReference type="Rhea" id="RHEA-COMP:19513"/>
        <dbReference type="ChEBI" id="CHEBI:15378"/>
        <dbReference type="ChEBI" id="CHEBI:57527"/>
        <dbReference type="ChEBI" id="CHEBI:58189"/>
        <dbReference type="ChEBI" id="CHEBI:58472"/>
        <dbReference type="ChEBI" id="CHEBI:132510"/>
        <dbReference type="EC" id="2.4.1.132"/>
    </reaction>
    <physiologicalReaction direction="left-to-right" evidence="15 17">
        <dbReference type="Rhea" id="RHEA:29516"/>
    </physiologicalReaction>
</comment>
<dbReference type="Proteomes" id="UP000501346">
    <property type="component" value="Chromosome SeVII-ScVII"/>
</dbReference>
<evidence type="ECO:0000256" key="7">
    <source>
        <dbReference type="ARBA" id="ARBA00019218"/>
    </source>
</evidence>
<feature type="transmembrane region" description="Helical" evidence="17">
    <location>
        <begin position="102"/>
        <end position="130"/>
    </location>
</feature>
<evidence type="ECO:0000256" key="8">
    <source>
        <dbReference type="ARBA" id="ARBA00022676"/>
    </source>
</evidence>
<dbReference type="CDD" id="cd03805">
    <property type="entry name" value="GT4_ALG2-like"/>
    <property type="match status" value="1"/>
</dbReference>
<evidence type="ECO:0000256" key="5">
    <source>
        <dbReference type="ARBA" id="ARBA00011969"/>
    </source>
</evidence>
<evidence type="ECO:0000256" key="2">
    <source>
        <dbReference type="ARBA" id="ARBA00004477"/>
    </source>
</evidence>
<dbReference type="InterPro" id="IPR028098">
    <property type="entry name" value="Glyco_trans_4-like_N"/>
</dbReference>
<accession>A0A6C1E7Y1</accession>
<evidence type="ECO:0000256" key="15">
    <source>
        <dbReference type="ARBA" id="ARBA00045103"/>
    </source>
</evidence>
<comment type="pathway">
    <text evidence="3 17">Protein modification; protein glycosylation.</text>
</comment>
<comment type="catalytic activity">
    <reaction evidence="16 17">
        <text>an alpha-D-Man-(1-&gt;3)-beta-D-Man-(1-&gt;4)-beta-D-GlcNAc-(1-&gt;4)-alpha-D-GlcNAc-diphospho-di-trans,poly-cis-dolichol + GDP-alpha-D-mannose = an alpha-D-Man-(1-&gt;3)-[alpha-D-Man-(1-&gt;6)]-beta-D-Man-(1-&gt;4)-beta-D-GlcNAc-(1-&gt;4)-alpha-D-GlcNAc-diphospho-di-trans,poly-cis-dolichol + GDP + H(+)</text>
        <dbReference type="Rhea" id="RHEA:29519"/>
        <dbReference type="Rhea" id="RHEA-COMP:19513"/>
        <dbReference type="Rhea" id="RHEA-COMP:19515"/>
        <dbReference type="ChEBI" id="CHEBI:15378"/>
        <dbReference type="ChEBI" id="CHEBI:57527"/>
        <dbReference type="ChEBI" id="CHEBI:58189"/>
        <dbReference type="ChEBI" id="CHEBI:132510"/>
        <dbReference type="ChEBI" id="CHEBI:132511"/>
        <dbReference type="EC" id="2.4.1.257"/>
    </reaction>
    <physiologicalReaction direction="left-to-right" evidence="16 17">
        <dbReference type="Rhea" id="RHEA:29520"/>
    </physiologicalReaction>
</comment>
<evidence type="ECO:0000256" key="4">
    <source>
        <dbReference type="ARBA" id="ARBA00009481"/>
    </source>
</evidence>
<evidence type="ECO:0000256" key="16">
    <source>
        <dbReference type="ARBA" id="ARBA00045104"/>
    </source>
</evidence>
<dbReference type="GO" id="GO:0005789">
    <property type="term" value="C:endoplasmic reticulum membrane"/>
    <property type="evidence" value="ECO:0007669"/>
    <property type="project" value="UniProtKB-SubCell"/>
</dbReference>
<dbReference type="FunFam" id="3.40.50.2000:FF:000240">
    <property type="entry name" value="Alpha-1,2-mannosyltransferase (Alg2)"/>
    <property type="match status" value="1"/>
</dbReference>
<dbReference type="GO" id="GO:0004378">
    <property type="term" value="F:GDP-Man:Man(1)GlcNAc(2)-PP-Dol alpha-1,3-mannosyltransferase activity"/>
    <property type="evidence" value="ECO:0007669"/>
    <property type="project" value="UniProtKB-UniRule"/>
</dbReference>
<evidence type="ECO:0000256" key="12">
    <source>
        <dbReference type="ARBA" id="ARBA00022989"/>
    </source>
</evidence>
<reference evidence="20 21" key="1">
    <citation type="journal article" date="2019" name="BMC Genomics">
        <title>Chromosome level assembly and comparative genome analysis confirm lager-brewing yeasts originated from a single hybridization.</title>
        <authorList>
            <person name="Salazar A.N."/>
            <person name="Gorter de Vries A.R."/>
            <person name="van den Broek M."/>
            <person name="Brouwers N."/>
            <person name="de la Torre Cortes P."/>
            <person name="Kuijpers N.G.A."/>
            <person name="Daran J.G."/>
            <person name="Abeel T."/>
        </authorList>
    </citation>
    <scope>NUCLEOTIDE SEQUENCE [LARGE SCALE GENOMIC DNA]</scope>
    <source>
        <strain evidence="20 21">CBS 1483</strain>
    </source>
</reference>
<dbReference type="AlphaFoldDB" id="A0A6C1E7Y1"/>
<evidence type="ECO:0000256" key="11">
    <source>
        <dbReference type="ARBA" id="ARBA00022824"/>
    </source>
</evidence>
<dbReference type="Pfam" id="PF00534">
    <property type="entry name" value="Glycos_transf_1"/>
    <property type="match status" value="1"/>
</dbReference>
<dbReference type="PANTHER" id="PTHR45918:SF1">
    <property type="entry name" value="ALPHA-1,3_1,6-MANNOSYLTRANSFERASE ALG2"/>
    <property type="match status" value="1"/>
</dbReference>
<evidence type="ECO:0000259" key="18">
    <source>
        <dbReference type="Pfam" id="PF00534"/>
    </source>
</evidence>
<keyword evidence="11 17" id="KW-0256">Endoplasmic reticulum</keyword>
<feature type="transmembrane region" description="Helical" evidence="17">
    <location>
        <begin position="74"/>
        <end position="96"/>
    </location>
</feature>
<evidence type="ECO:0000256" key="6">
    <source>
        <dbReference type="ARBA" id="ARBA00012649"/>
    </source>
</evidence>
<keyword evidence="13 17" id="KW-0472">Membrane</keyword>
<comment type="function">
    <text evidence="1 17">Mannosylates Man(2)GlcNAc(2)-dolichol diphosphate and Man(1)GlcNAc(2)-dolichol diphosphate to form Man(3)GlcNAc(2)-dolichol diphosphate.</text>
</comment>
<dbReference type="Pfam" id="PF13439">
    <property type="entry name" value="Glyco_transf_4"/>
    <property type="match status" value="1"/>
</dbReference>
<feature type="domain" description="Glycosyltransferase subfamily 4-like N-terminal" evidence="19">
    <location>
        <begin position="19"/>
        <end position="198"/>
    </location>
</feature>
<proteinExistence type="inferred from homology"/>
<evidence type="ECO:0000256" key="14">
    <source>
        <dbReference type="ARBA" id="ARBA00023180"/>
    </source>
</evidence>
<evidence type="ECO:0000256" key="10">
    <source>
        <dbReference type="ARBA" id="ARBA00022692"/>
    </source>
</evidence>
<protein>
    <recommendedName>
        <fullName evidence="7 17">Alpha-1,3/1,6-mannosyltransferase ALG2</fullName>
        <ecNumber evidence="6 17">2.4.1.132</ecNumber>
        <ecNumber evidence="5 17">2.4.1.257</ecNumber>
    </recommendedName>
    <alternativeName>
        <fullName evidence="17">GDP-Man:Man(1)GlcNAc(2)-PP-Dol alpha-1,3-mannosyltransferase</fullName>
    </alternativeName>
</protein>